<dbReference type="AlphaFoldDB" id="A0A438DXL7"/>
<evidence type="ECO:0000313" key="1">
    <source>
        <dbReference type="EMBL" id="RVW40233.1"/>
    </source>
</evidence>
<evidence type="ECO:0000313" key="2">
    <source>
        <dbReference type="Proteomes" id="UP000288805"/>
    </source>
</evidence>
<organism evidence="1 2">
    <name type="scientific">Vitis vinifera</name>
    <name type="common">Grape</name>
    <dbReference type="NCBI Taxonomy" id="29760"/>
    <lineage>
        <taxon>Eukaryota</taxon>
        <taxon>Viridiplantae</taxon>
        <taxon>Streptophyta</taxon>
        <taxon>Embryophyta</taxon>
        <taxon>Tracheophyta</taxon>
        <taxon>Spermatophyta</taxon>
        <taxon>Magnoliopsida</taxon>
        <taxon>eudicotyledons</taxon>
        <taxon>Gunneridae</taxon>
        <taxon>Pentapetalae</taxon>
        <taxon>rosids</taxon>
        <taxon>Vitales</taxon>
        <taxon>Vitaceae</taxon>
        <taxon>Viteae</taxon>
        <taxon>Vitis</taxon>
    </lineage>
</organism>
<comment type="caution">
    <text evidence="1">The sequence shown here is derived from an EMBL/GenBank/DDBJ whole genome shotgun (WGS) entry which is preliminary data.</text>
</comment>
<dbReference type="Proteomes" id="UP000288805">
    <property type="component" value="Unassembled WGS sequence"/>
</dbReference>
<dbReference type="OrthoDB" id="2275718at2759"/>
<protein>
    <submittedName>
        <fullName evidence="1">Uncharacterized protein</fullName>
    </submittedName>
</protein>
<sequence length="118" mass="12437">MPTPFAKKSIAMNTAAKKGRILDASTFLARNSDVVPGAAAISQLSARPLLTPNQVQFPKHQGSVPSQALQLCVPPPVLANGQQPFAVPSHIPLVQPPFPANRPIPVPGSNALFNTKFP</sequence>
<name>A0A438DXL7_VITVI</name>
<proteinExistence type="predicted"/>
<gene>
    <name evidence="1" type="ORF">CK203_078329</name>
</gene>
<accession>A0A438DXL7</accession>
<reference evidence="1 2" key="1">
    <citation type="journal article" date="2018" name="PLoS Genet.">
        <title>Population sequencing reveals clonal diversity and ancestral inbreeding in the grapevine cultivar Chardonnay.</title>
        <authorList>
            <person name="Roach M.J."/>
            <person name="Johnson D.L."/>
            <person name="Bohlmann J."/>
            <person name="van Vuuren H.J."/>
            <person name="Jones S.J."/>
            <person name="Pretorius I.S."/>
            <person name="Schmidt S.A."/>
            <person name="Borneman A.R."/>
        </authorList>
    </citation>
    <scope>NUCLEOTIDE SEQUENCE [LARGE SCALE GENOMIC DNA]</scope>
    <source>
        <strain evidence="2">cv. Chardonnay</strain>
        <tissue evidence="1">Leaf</tissue>
    </source>
</reference>
<dbReference type="EMBL" id="QGNW01001463">
    <property type="protein sequence ID" value="RVW40233.1"/>
    <property type="molecule type" value="Genomic_DNA"/>
</dbReference>